<name>A0A1M4MMA3_9EURY</name>
<dbReference type="Gene3D" id="3.10.580.10">
    <property type="entry name" value="CBS-domain"/>
    <property type="match status" value="1"/>
</dbReference>
<proteinExistence type="predicted"/>
<keyword evidence="5 8" id="KW-0129">CBS domain</keyword>
<evidence type="ECO:0000313" key="12">
    <source>
        <dbReference type="EMBL" id="SCL75996.1"/>
    </source>
</evidence>
<feature type="domain" description="CBS" evidence="10">
    <location>
        <begin position="283"/>
        <end position="339"/>
    </location>
</feature>
<comment type="subcellular location">
    <subcellularLocation>
        <location evidence="1">Membrane</location>
        <topology evidence="1">Multi-pass membrane protein</topology>
    </subcellularLocation>
</comment>
<dbReference type="SUPFAM" id="SSF56176">
    <property type="entry name" value="FAD-binding/transporter-associated domain-like"/>
    <property type="match status" value="1"/>
</dbReference>
<dbReference type="GO" id="GO:0005886">
    <property type="term" value="C:plasma membrane"/>
    <property type="evidence" value="ECO:0007669"/>
    <property type="project" value="TreeGrafter"/>
</dbReference>
<feature type="transmembrane region" description="Helical" evidence="9">
    <location>
        <begin position="103"/>
        <end position="124"/>
    </location>
</feature>
<dbReference type="SMART" id="SM01091">
    <property type="entry name" value="CorC_HlyC"/>
    <property type="match status" value="1"/>
</dbReference>
<dbReference type="Gene3D" id="3.30.465.10">
    <property type="match status" value="1"/>
</dbReference>
<feature type="transmembrane region" description="Helical" evidence="9">
    <location>
        <begin position="65"/>
        <end position="83"/>
    </location>
</feature>
<keyword evidence="7" id="KW-0486">Methionine biosynthesis</keyword>
<organism evidence="12 13">
    <name type="scientific">Methanoculleus chikugoensis</name>
    <dbReference type="NCBI Taxonomy" id="118126"/>
    <lineage>
        <taxon>Archaea</taxon>
        <taxon>Methanobacteriati</taxon>
        <taxon>Methanobacteriota</taxon>
        <taxon>Stenosarchaea group</taxon>
        <taxon>Methanomicrobia</taxon>
        <taxon>Methanomicrobiales</taxon>
        <taxon>Methanomicrobiaceae</taxon>
        <taxon>Methanoculleus</taxon>
    </lineage>
</organism>
<evidence type="ECO:0000256" key="7">
    <source>
        <dbReference type="ARBA" id="ARBA00023167"/>
    </source>
</evidence>
<dbReference type="PANTHER" id="PTHR22777:SF17">
    <property type="entry name" value="UPF0053 PROTEIN SLL0260"/>
    <property type="match status" value="1"/>
</dbReference>
<keyword evidence="7" id="KW-0028">Amino-acid biosynthesis</keyword>
<feature type="domain" description="CNNM transmembrane" evidence="11">
    <location>
        <begin position="1"/>
        <end position="200"/>
    </location>
</feature>
<dbReference type="PROSITE" id="PS51371">
    <property type="entry name" value="CBS"/>
    <property type="match status" value="2"/>
</dbReference>
<dbReference type="PROSITE" id="PS51846">
    <property type="entry name" value="CNNM"/>
    <property type="match status" value="1"/>
</dbReference>
<keyword evidence="4 9" id="KW-1133">Transmembrane helix</keyword>
<dbReference type="InterPro" id="IPR046342">
    <property type="entry name" value="CBS_dom_sf"/>
</dbReference>
<keyword evidence="3" id="KW-0677">Repeat</keyword>
<dbReference type="GO" id="GO:0050660">
    <property type="term" value="F:flavin adenine dinucleotide binding"/>
    <property type="evidence" value="ECO:0007669"/>
    <property type="project" value="InterPro"/>
</dbReference>
<evidence type="ECO:0000256" key="4">
    <source>
        <dbReference type="ARBA" id="ARBA00022989"/>
    </source>
</evidence>
<keyword evidence="2 9" id="KW-0812">Transmembrane</keyword>
<accession>A0A1M4MMA3</accession>
<dbReference type="Pfam" id="PF03471">
    <property type="entry name" value="CorC_HlyC"/>
    <property type="match status" value="1"/>
</dbReference>
<dbReference type="InterPro" id="IPR036318">
    <property type="entry name" value="FAD-bd_PCMH-like_sf"/>
</dbReference>
<evidence type="ECO:0000256" key="6">
    <source>
        <dbReference type="ARBA" id="ARBA00023136"/>
    </source>
</evidence>
<dbReference type="InterPro" id="IPR000644">
    <property type="entry name" value="CBS_dom"/>
</dbReference>
<feature type="transmembrane region" description="Helical" evidence="9">
    <location>
        <begin position="6"/>
        <end position="28"/>
    </location>
</feature>
<dbReference type="EMBL" id="FMID01000046">
    <property type="protein sequence ID" value="SCL75996.1"/>
    <property type="molecule type" value="Genomic_DNA"/>
</dbReference>
<evidence type="ECO:0000256" key="9">
    <source>
        <dbReference type="SAM" id="Phobius"/>
    </source>
</evidence>
<dbReference type="GO" id="GO:0009086">
    <property type="term" value="P:methionine biosynthetic process"/>
    <property type="evidence" value="ECO:0007669"/>
    <property type="project" value="UniProtKB-KW"/>
</dbReference>
<dbReference type="InterPro" id="IPR005170">
    <property type="entry name" value="Transptr-assoc_dom"/>
</dbReference>
<evidence type="ECO:0000256" key="5">
    <source>
        <dbReference type="ARBA" id="ARBA00023122"/>
    </source>
</evidence>
<evidence type="ECO:0000256" key="3">
    <source>
        <dbReference type="ARBA" id="ARBA00022737"/>
    </source>
</evidence>
<dbReference type="RefSeq" id="WP_074370232.1">
    <property type="nucleotide sequence ID" value="NZ_FMID01000046.1"/>
</dbReference>
<dbReference type="PANTHER" id="PTHR22777">
    <property type="entry name" value="HEMOLYSIN-RELATED"/>
    <property type="match status" value="1"/>
</dbReference>
<gene>
    <name evidence="12" type="primary">corC_2</name>
    <name evidence="12" type="ORF">L21_1917</name>
</gene>
<dbReference type="SUPFAM" id="SSF54631">
    <property type="entry name" value="CBS-domain pair"/>
    <property type="match status" value="1"/>
</dbReference>
<dbReference type="Pfam" id="PF01595">
    <property type="entry name" value="CNNM"/>
    <property type="match status" value="1"/>
</dbReference>
<sequence length="439" mass="47563">MPPATDIAIIVLLILANGFFSMAEFALISARTARLQKRAAEGDAGAAAAIELADDPTQFLSTIQIGITLVGILAGAFGGATLAGPLAEEFAKFPLIAPYSGPLAVATVVAVITYLTLVIGELVPKRVAMTNADRIASLVSRPIRFLSLVAAPLVRLLSASTEGVLMLLRVRQPSGPEVTEEDVRVLIGQATRAGVFEEAEQDMVESVFRLGDRRVSVLMTPRPDIVAVDVEDPVEENWQKMVDSRHVYFPVYRDHLDNLLGTVSVRSLWARMIAGEPPDLSKAIEPAFFVPESVPALSVLDEFKTSGARIALVTDEYGSIQGLVTIHDIMESIVGDIPSAEYPPEGTAIRREDGSWLLDGMLPVDEFHDLFDVTATLPGEGRGYYQTLGGFVMMYLERTPNTGDRFTWNSLRFEVLDMDGHRVDKVLVTPVGAGKGKKE</sequence>
<dbReference type="OrthoDB" id="53218at2157"/>
<feature type="transmembrane region" description="Helical" evidence="9">
    <location>
        <begin position="145"/>
        <end position="168"/>
    </location>
</feature>
<evidence type="ECO:0000256" key="8">
    <source>
        <dbReference type="PROSITE-ProRule" id="PRU00703"/>
    </source>
</evidence>
<evidence type="ECO:0000256" key="1">
    <source>
        <dbReference type="ARBA" id="ARBA00004141"/>
    </source>
</evidence>
<evidence type="ECO:0000256" key="2">
    <source>
        <dbReference type="ARBA" id="ARBA00022692"/>
    </source>
</evidence>
<dbReference type="Pfam" id="PF00571">
    <property type="entry name" value="CBS"/>
    <property type="match status" value="2"/>
</dbReference>
<feature type="domain" description="CBS" evidence="10">
    <location>
        <begin position="219"/>
        <end position="280"/>
    </location>
</feature>
<dbReference type="InterPro" id="IPR002550">
    <property type="entry name" value="CNNM"/>
</dbReference>
<reference evidence="12 13" key="1">
    <citation type="submission" date="2016-08" db="EMBL/GenBank/DDBJ databases">
        <authorList>
            <person name="Seilhamer J.J."/>
        </authorList>
    </citation>
    <scope>NUCLEOTIDE SEQUENCE [LARGE SCALE GENOMIC DNA]</scope>
    <source>
        <strain evidence="12">L21-II-0</strain>
    </source>
</reference>
<evidence type="ECO:0000259" key="11">
    <source>
        <dbReference type="PROSITE" id="PS51846"/>
    </source>
</evidence>
<evidence type="ECO:0000313" key="13">
    <source>
        <dbReference type="Proteomes" id="UP000184671"/>
    </source>
</evidence>
<dbReference type="AlphaFoldDB" id="A0A1M4MMA3"/>
<dbReference type="Proteomes" id="UP000184671">
    <property type="component" value="Unassembled WGS sequence"/>
</dbReference>
<protein>
    <submittedName>
        <fullName evidence="12">Magnesium and cobalt efflux protein CorC</fullName>
    </submittedName>
</protein>
<evidence type="ECO:0000259" key="10">
    <source>
        <dbReference type="PROSITE" id="PS51371"/>
    </source>
</evidence>
<keyword evidence="6 9" id="KW-0472">Membrane</keyword>
<dbReference type="InterPro" id="IPR016169">
    <property type="entry name" value="FAD-bd_PCMH_sub2"/>
</dbReference>
<dbReference type="InterPro" id="IPR044751">
    <property type="entry name" value="Ion_transp-like_CBS"/>
</dbReference>
<dbReference type="CDD" id="cd04590">
    <property type="entry name" value="CBS_pair_CorC_HlyC_assoc"/>
    <property type="match status" value="1"/>
</dbReference>
<dbReference type="STRING" id="118126.L21_1917"/>